<keyword evidence="2" id="KW-1185">Reference proteome</keyword>
<reference evidence="1" key="2">
    <citation type="submission" date="2023-05" db="EMBL/GenBank/DDBJ databases">
        <authorList>
            <person name="Fouks B."/>
        </authorList>
    </citation>
    <scope>NUCLEOTIDE SEQUENCE</scope>
    <source>
        <strain evidence="1">Stay&amp;Tobe</strain>
        <tissue evidence="1">Testes</tissue>
    </source>
</reference>
<sequence length="82" mass="9439">PAALAELCLLCRIRGVGLIPSCPLLETSICNKVPYTKPVQEVRSTMNYMHMAPQNGRTRATKLYVSLWFYQQLGLNWNYNYE</sequence>
<organism evidence="1 2">
    <name type="scientific">Diploptera punctata</name>
    <name type="common">Pacific beetle cockroach</name>
    <dbReference type="NCBI Taxonomy" id="6984"/>
    <lineage>
        <taxon>Eukaryota</taxon>
        <taxon>Metazoa</taxon>
        <taxon>Ecdysozoa</taxon>
        <taxon>Arthropoda</taxon>
        <taxon>Hexapoda</taxon>
        <taxon>Insecta</taxon>
        <taxon>Pterygota</taxon>
        <taxon>Neoptera</taxon>
        <taxon>Polyneoptera</taxon>
        <taxon>Dictyoptera</taxon>
        <taxon>Blattodea</taxon>
        <taxon>Blaberoidea</taxon>
        <taxon>Blaberidae</taxon>
        <taxon>Diplopterinae</taxon>
        <taxon>Diploptera</taxon>
    </lineage>
</organism>
<proteinExistence type="predicted"/>
<feature type="non-terminal residue" evidence="1">
    <location>
        <position position="82"/>
    </location>
</feature>
<protein>
    <submittedName>
        <fullName evidence="1">Uncharacterized protein</fullName>
    </submittedName>
</protein>
<dbReference type="Proteomes" id="UP001233999">
    <property type="component" value="Unassembled WGS sequence"/>
</dbReference>
<evidence type="ECO:0000313" key="2">
    <source>
        <dbReference type="Proteomes" id="UP001233999"/>
    </source>
</evidence>
<evidence type="ECO:0000313" key="1">
    <source>
        <dbReference type="EMBL" id="KAJ9588121.1"/>
    </source>
</evidence>
<feature type="non-terminal residue" evidence="1">
    <location>
        <position position="1"/>
    </location>
</feature>
<accession>A0AAD7ZXB7</accession>
<dbReference type="AlphaFoldDB" id="A0AAD7ZXB7"/>
<name>A0AAD7ZXB7_DIPPU</name>
<gene>
    <name evidence="1" type="ORF">L9F63_018512</name>
</gene>
<comment type="caution">
    <text evidence="1">The sequence shown here is derived from an EMBL/GenBank/DDBJ whole genome shotgun (WGS) entry which is preliminary data.</text>
</comment>
<dbReference type="EMBL" id="JASPKZ010005710">
    <property type="protein sequence ID" value="KAJ9588121.1"/>
    <property type="molecule type" value="Genomic_DNA"/>
</dbReference>
<reference evidence="1" key="1">
    <citation type="journal article" date="2023" name="IScience">
        <title>Live-bearing cockroach genome reveals convergent evolutionary mechanisms linked to viviparity in insects and beyond.</title>
        <authorList>
            <person name="Fouks B."/>
            <person name="Harrison M.C."/>
            <person name="Mikhailova A.A."/>
            <person name="Marchal E."/>
            <person name="English S."/>
            <person name="Carruthers M."/>
            <person name="Jennings E.C."/>
            <person name="Chiamaka E.L."/>
            <person name="Frigard R.A."/>
            <person name="Pippel M."/>
            <person name="Attardo G.M."/>
            <person name="Benoit J.B."/>
            <person name="Bornberg-Bauer E."/>
            <person name="Tobe S.S."/>
        </authorList>
    </citation>
    <scope>NUCLEOTIDE SEQUENCE</scope>
    <source>
        <strain evidence="1">Stay&amp;Tobe</strain>
    </source>
</reference>